<comment type="caution">
    <text evidence="6">The sequence shown here is derived from an EMBL/GenBank/DDBJ whole genome shotgun (WGS) entry which is preliminary data.</text>
</comment>
<dbReference type="InterPro" id="IPR014743">
    <property type="entry name" value="Cl-channel_core"/>
</dbReference>
<sequence length="134" mass="14545">MIVLIALNDTHILSSGKQLMNNLLFYADKHQAWYVPILRVLDQILYFTTGAAGGVFSPALSSGASIGGLVVQWIHLSATNSNLLILAGIVGFFTGLTRTHFTSAILVLEMTDKHSVIFYFMFAGVVAIMVSILI</sequence>
<reference evidence="6 7" key="1">
    <citation type="submission" date="2019-05" db="EMBL/GenBank/DDBJ databases">
        <title>Panacibacter sp. strain 17mud1-8 Genome sequencing and assembly.</title>
        <authorList>
            <person name="Chhetri G."/>
        </authorList>
    </citation>
    <scope>NUCLEOTIDE SEQUENCE [LARGE SCALE GENOMIC DNA]</scope>
    <source>
        <strain evidence="6 7">17mud1-8</strain>
    </source>
</reference>
<dbReference type="GO" id="GO:0016020">
    <property type="term" value="C:membrane"/>
    <property type="evidence" value="ECO:0007669"/>
    <property type="project" value="UniProtKB-SubCell"/>
</dbReference>
<dbReference type="Gene3D" id="1.10.3080.10">
    <property type="entry name" value="Clc chloride channel"/>
    <property type="match status" value="1"/>
</dbReference>
<keyword evidence="7" id="KW-1185">Reference proteome</keyword>
<dbReference type="SUPFAM" id="SSF81340">
    <property type="entry name" value="Clc chloride channel"/>
    <property type="match status" value="1"/>
</dbReference>
<comment type="subcellular location">
    <subcellularLocation>
        <location evidence="1">Membrane</location>
        <topology evidence="1">Multi-pass membrane protein</topology>
    </subcellularLocation>
</comment>
<dbReference type="InterPro" id="IPR001807">
    <property type="entry name" value="ClC"/>
</dbReference>
<evidence type="ECO:0000256" key="5">
    <source>
        <dbReference type="SAM" id="Phobius"/>
    </source>
</evidence>
<organism evidence="6 7">
    <name type="scientific">Ilyomonas limi</name>
    <dbReference type="NCBI Taxonomy" id="2575867"/>
    <lineage>
        <taxon>Bacteria</taxon>
        <taxon>Pseudomonadati</taxon>
        <taxon>Bacteroidota</taxon>
        <taxon>Chitinophagia</taxon>
        <taxon>Chitinophagales</taxon>
        <taxon>Chitinophagaceae</taxon>
        <taxon>Ilyomonas</taxon>
    </lineage>
</organism>
<feature type="transmembrane region" description="Helical" evidence="5">
    <location>
        <begin position="44"/>
        <end position="71"/>
    </location>
</feature>
<keyword evidence="4 5" id="KW-0472">Membrane</keyword>
<dbReference type="Proteomes" id="UP000305848">
    <property type="component" value="Unassembled WGS sequence"/>
</dbReference>
<gene>
    <name evidence="6" type="ORF">FC093_21480</name>
</gene>
<keyword evidence="3 5" id="KW-1133">Transmembrane helix</keyword>
<evidence type="ECO:0008006" key="8">
    <source>
        <dbReference type="Google" id="ProtNLM"/>
    </source>
</evidence>
<proteinExistence type="predicted"/>
<evidence type="ECO:0000256" key="2">
    <source>
        <dbReference type="ARBA" id="ARBA00022692"/>
    </source>
</evidence>
<evidence type="ECO:0000256" key="4">
    <source>
        <dbReference type="ARBA" id="ARBA00023136"/>
    </source>
</evidence>
<name>A0A4U3KTA9_9BACT</name>
<protein>
    <recommendedName>
        <fullName evidence="8">Chloride channel protein</fullName>
    </recommendedName>
</protein>
<dbReference type="Pfam" id="PF00654">
    <property type="entry name" value="Voltage_CLC"/>
    <property type="match status" value="1"/>
</dbReference>
<dbReference type="GO" id="GO:0015108">
    <property type="term" value="F:chloride transmembrane transporter activity"/>
    <property type="evidence" value="ECO:0007669"/>
    <property type="project" value="InterPro"/>
</dbReference>
<dbReference type="AlphaFoldDB" id="A0A4U3KTA9"/>
<accession>A0A4U3KTA9</accession>
<feature type="transmembrane region" description="Helical" evidence="5">
    <location>
        <begin position="114"/>
        <end position="133"/>
    </location>
</feature>
<keyword evidence="2 5" id="KW-0812">Transmembrane</keyword>
<evidence type="ECO:0000256" key="1">
    <source>
        <dbReference type="ARBA" id="ARBA00004141"/>
    </source>
</evidence>
<evidence type="ECO:0000313" key="7">
    <source>
        <dbReference type="Proteomes" id="UP000305848"/>
    </source>
</evidence>
<dbReference type="EMBL" id="SZQL01000026">
    <property type="protein sequence ID" value="TKK64949.1"/>
    <property type="molecule type" value="Genomic_DNA"/>
</dbReference>
<dbReference type="OrthoDB" id="9812438at2"/>
<evidence type="ECO:0000313" key="6">
    <source>
        <dbReference type="EMBL" id="TKK64949.1"/>
    </source>
</evidence>
<evidence type="ECO:0000256" key="3">
    <source>
        <dbReference type="ARBA" id="ARBA00022989"/>
    </source>
</evidence>